<dbReference type="PANTHER" id="PTHR46586:SF3">
    <property type="entry name" value="ANKYRIN REPEAT-CONTAINING PROTEIN"/>
    <property type="match status" value="1"/>
</dbReference>
<organism evidence="1 2">
    <name type="scientific">Achlya hypogyna</name>
    <name type="common">Oomycete</name>
    <name type="synonym">Protoachlya hypogyna</name>
    <dbReference type="NCBI Taxonomy" id="1202772"/>
    <lineage>
        <taxon>Eukaryota</taxon>
        <taxon>Sar</taxon>
        <taxon>Stramenopiles</taxon>
        <taxon>Oomycota</taxon>
        <taxon>Saprolegniomycetes</taxon>
        <taxon>Saprolegniales</taxon>
        <taxon>Achlyaceae</taxon>
        <taxon>Achlya</taxon>
    </lineage>
</organism>
<accession>A0A1V9ZJB1</accession>
<dbReference type="InterPro" id="IPR002110">
    <property type="entry name" value="Ankyrin_rpt"/>
</dbReference>
<gene>
    <name evidence="1" type="ORF">ACHHYP_09203</name>
</gene>
<dbReference type="Pfam" id="PF13637">
    <property type="entry name" value="Ank_4"/>
    <property type="match status" value="1"/>
</dbReference>
<protein>
    <submittedName>
        <fullName evidence="1">Uncharacterized protein</fullName>
    </submittedName>
</protein>
<proteinExistence type="predicted"/>
<dbReference type="Pfam" id="PF12796">
    <property type="entry name" value="Ank_2"/>
    <property type="match status" value="1"/>
</dbReference>
<dbReference type="AlphaFoldDB" id="A0A1V9ZJB1"/>
<dbReference type="Gene3D" id="1.25.40.20">
    <property type="entry name" value="Ankyrin repeat-containing domain"/>
    <property type="match status" value="2"/>
</dbReference>
<evidence type="ECO:0000313" key="2">
    <source>
        <dbReference type="Proteomes" id="UP000243579"/>
    </source>
</evidence>
<dbReference type="EMBL" id="JNBR01000090">
    <property type="protein sequence ID" value="OQR98074.1"/>
    <property type="molecule type" value="Genomic_DNA"/>
</dbReference>
<reference evidence="1 2" key="1">
    <citation type="journal article" date="2014" name="Genome Biol. Evol.">
        <title>The secreted proteins of Achlya hypogyna and Thraustotheca clavata identify the ancestral oomycete secretome and reveal gene acquisitions by horizontal gene transfer.</title>
        <authorList>
            <person name="Misner I."/>
            <person name="Blouin N."/>
            <person name="Leonard G."/>
            <person name="Richards T.A."/>
            <person name="Lane C.E."/>
        </authorList>
    </citation>
    <scope>NUCLEOTIDE SEQUENCE [LARGE SCALE GENOMIC DNA]</scope>
    <source>
        <strain evidence="1 2">ATCC 48635</strain>
    </source>
</reference>
<dbReference type="InterPro" id="IPR052050">
    <property type="entry name" value="SecEffector_AnkRepeat"/>
</dbReference>
<dbReference type="InterPro" id="IPR036770">
    <property type="entry name" value="Ankyrin_rpt-contain_sf"/>
</dbReference>
<sequence length="315" mass="35040">MATGVLLNGELLATIAAFQDGLYLDVAPILCAWRSKRSHARTAFLIDALQLTSGLRLLQRFVRCLPDLFTSDVLDHIVHLGHLDAYKYIVYHLPMTRCSPNALNMAVAKGHLNLVAFLHAQGTKSWTEHTLDLASESGHFDIVRFLHTLGLRASTYAMDAAAAHGNLAIVRFLHEHRREGCTTDAMDRAAANGHMNVVRFLHSHRHEGCTRNAMDAAAGAGHLEIVAFLHRHRTEGCTTRAMDQAAGNGHMDVVKFLHIHRVEGATKLAIDTAAAHGHVDVVRFLVEHRREGWRDAVCWARRSQYCHIVSFLEAH</sequence>
<dbReference type="SUPFAM" id="SSF48403">
    <property type="entry name" value="Ankyrin repeat"/>
    <property type="match status" value="1"/>
</dbReference>
<dbReference type="PANTHER" id="PTHR46586">
    <property type="entry name" value="ANKYRIN REPEAT-CONTAINING PROTEIN"/>
    <property type="match status" value="1"/>
</dbReference>
<comment type="caution">
    <text evidence="1">The sequence shown here is derived from an EMBL/GenBank/DDBJ whole genome shotgun (WGS) entry which is preliminary data.</text>
</comment>
<name>A0A1V9ZJB1_ACHHY</name>
<dbReference type="STRING" id="1202772.A0A1V9ZJB1"/>
<dbReference type="Proteomes" id="UP000243579">
    <property type="component" value="Unassembled WGS sequence"/>
</dbReference>
<dbReference type="OrthoDB" id="60283at2759"/>
<evidence type="ECO:0000313" key="1">
    <source>
        <dbReference type="EMBL" id="OQR98074.1"/>
    </source>
</evidence>
<keyword evidence="2" id="KW-1185">Reference proteome</keyword>